<dbReference type="EC" id="3.5.4.10" evidence="10"/>
<dbReference type="InterPro" id="IPR011607">
    <property type="entry name" value="MGS-like_dom"/>
</dbReference>
<name>A0A940T4L5_9MICO</name>
<dbReference type="InterPro" id="IPR002695">
    <property type="entry name" value="PurH-like"/>
</dbReference>
<dbReference type="NCBIfam" id="TIGR00355">
    <property type="entry name" value="purH"/>
    <property type="match status" value="1"/>
</dbReference>
<dbReference type="PANTHER" id="PTHR11692:SF0">
    <property type="entry name" value="BIFUNCTIONAL PURINE BIOSYNTHESIS PROTEIN ATIC"/>
    <property type="match status" value="1"/>
</dbReference>
<dbReference type="CDD" id="cd01421">
    <property type="entry name" value="IMPCH"/>
    <property type="match status" value="1"/>
</dbReference>
<dbReference type="GO" id="GO:0005829">
    <property type="term" value="C:cytosol"/>
    <property type="evidence" value="ECO:0007669"/>
    <property type="project" value="TreeGrafter"/>
</dbReference>
<keyword evidence="6 10" id="KW-0378">Hydrolase</keyword>
<dbReference type="FunFam" id="3.40.140.20:FF:000001">
    <property type="entry name" value="Bifunctional purine biosynthesis protein PurH"/>
    <property type="match status" value="1"/>
</dbReference>
<dbReference type="InterPro" id="IPR024051">
    <property type="entry name" value="AICAR_Tfase_dup_dom_sf"/>
</dbReference>
<evidence type="ECO:0000256" key="1">
    <source>
        <dbReference type="ARBA" id="ARBA00004844"/>
    </source>
</evidence>
<evidence type="ECO:0000256" key="7">
    <source>
        <dbReference type="ARBA" id="ARBA00023268"/>
    </source>
</evidence>
<sequence>MAVQSHDPSLYEHRDQVAVRRALISVSDKTGLTELATALVEAGVEIVSTGSTAATIRAAGQPVTDVAEVTGFAEVLDGRVKTLHPAVHSGLLADLRLPAHRAELETLGIKPFELVVVNLYPFEETVAQGKPAADVVENIDIGGPSMVRATAKNHANAAIVVSPERYDDVIAAVQAGGTTLQQRRSLATEAFVHTAQYDAAVANWFLDQDDQGWSDAPAAEAEEAEELSFDVLFEAPAPGAPISAQTVGYEVFGMRDAVLRYGENSHQRAALFTEHEGTGIAQAKQLHGKEMSYNNYVDADAALRAAYDHERAAVAIIKHANPCGIAVAPEGAADEIAAAHELAHACDPVSAFGGVIAANRVVTAKMAETVAGIFTEVIVAPGFEPEALAILTQKKNVRLLALPVDYTPNPIELRQISGGFLVQDSDRSFAAAADWTLATGEAADAATLAELEFAWRACRAVKSNGILLAADGASVGVGMGQVNRVDSCRLAVDRAGDRAKGAVAASDAFFPFADGLQVLLDAGVRAVVQPGGSVRDAEVIEAAQAAGITMYFTGERHFFH</sequence>
<evidence type="ECO:0000256" key="6">
    <source>
        <dbReference type="ARBA" id="ARBA00022801"/>
    </source>
</evidence>
<feature type="domain" description="MGS-like" evidence="11">
    <location>
        <begin position="13"/>
        <end position="161"/>
    </location>
</feature>
<accession>A0A940T4L5</accession>
<dbReference type="InterPro" id="IPR016193">
    <property type="entry name" value="Cytidine_deaminase-like"/>
</dbReference>
<keyword evidence="7 10" id="KW-0511">Multifunctional enzyme</keyword>
<proteinExistence type="inferred from homology"/>
<keyword evidence="13" id="KW-1185">Reference proteome</keyword>
<dbReference type="NCBIfam" id="NF002049">
    <property type="entry name" value="PRK00881.1"/>
    <property type="match status" value="1"/>
</dbReference>
<dbReference type="GO" id="GO:0006189">
    <property type="term" value="P:'de novo' IMP biosynthetic process"/>
    <property type="evidence" value="ECO:0007669"/>
    <property type="project" value="UniProtKB-UniRule"/>
</dbReference>
<keyword evidence="5 10" id="KW-0658">Purine biosynthesis</keyword>
<comment type="catalytic activity">
    <reaction evidence="9 10">
        <text>IMP + H2O = 5-formamido-1-(5-phospho-D-ribosyl)imidazole-4-carboxamide</text>
        <dbReference type="Rhea" id="RHEA:18445"/>
        <dbReference type="ChEBI" id="CHEBI:15377"/>
        <dbReference type="ChEBI" id="CHEBI:58053"/>
        <dbReference type="ChEBI" id="CHEBI:58467"/>
        <dbReference type="EC" id="3.5.4.10"/>
    </reaction>
</comment>
<reference evidence="12" key="1">
    <citation type="submission" date="2021-02" db="EMBL/GenBank/DDBJ databases">
        <title>Sequencing the genomes of 1000 actinobacteria strains.</title>
        <authorList>
            <person name="Klenk H.-P."/>
        </authorList>
    </citation>
    <scope>NUCLEOTIDE SEQUENCE</scope>
    <source>
        <strain evidence="12">DSM 22850</strain>
    </source>
</reference>
<dbReference type="EMBL" id="JAFIDA010000001">
    <property type="protein sequence ID" value="MBP1327362.1"/>
    <property type="molecule type" value="Genomic_DNA"/>
</dbReference>
<comment type="similarity">
    <text evidence="3 10">Belongs to the PurH family.</text>
</comment>
<dbReference type="SMART" id="SM00851">
    <property type="entry name" value="MGS"/>
    <property type="match status" value="1"/>
</dbReference>
<keyword evidence="4 10" id="KW-0808">Transferase</keyword>
<evidence type="ECO:0000256" key="4">
    <source>
        <dbReference type="ARBA" id="ARBA00022679"/>
    </source>
</evidence>
<comment type="pathway">
    <text evidence="2 10">Purine metabolism; IMP biosynthesis via de novo pathway; 5-formamido-1-(5-phospho-D-ribosyl)imidazole-4-carboxamide from 5-amino-1-(5-phospho-D-ribosyl)imidazole-4-carboxamide (10-formyl THF route): step 1/1.</text>
</comment>
<comment type="pathway">
    <text evidence="1 10">Purine metabolism; IMP biosynthesis via de novo pathway; IMP from 5-formamido-1-(5-phospho-D-ribosyl)imidazole-4-carboxamide: step 1/1.</text>
</comment>
<dbReference type="SUPFAM" id="SSF52335">
    <property type="entry name" value="Methylglyoxal synthase-like"/>
    <property type="match status" value="1"/>
</dbReference>
<dbReference type="SMART" id="SM00798">
    <property type="entry name" value="AICARFT_IMPCHas"/>
    <property type="match status" value="1"/>
</dbReference>
<protein>
    <recommendedName>
        <fullName evidence="10">Bifunctional purine biosynthesis protein PurH</fullName>
    </recommendedName>
    <domain>
        <recommendedName>
            <fullName evidence="10">Phosphoribosylaminoimidazolecarboxamide formyltransferase</fullName>
            <ecNumber evidence="10">2.1.2.3</ecNumber>
        </recommendedName>
        <alternativeName>
            <fullName evidence="10">AICAR transformylase</fullName>
        </alternativeName>
    </domain>
    <domain>
        <recommendedName>
            <fullName evidence="10">IMP cyclohydrolase</fullName>
            <ecNumber evidence="10">3.5.4.10</ecNumber>
        </recommendedName>
        <alternativeName>
            <fullName evidence="10">ATIC</fullName>
        </alternativeName>
        <alternativeName>
            <fullName evidence="10">IMP synthase</fullName>
        </alternativeName>
        <alternativeName>
            <fullName evidence="10">Inosinicase</fullName>
        </alternativeName>
    </domain>
</protein>
<dbReference type="PIRSF" id="PIRSF000414">
    <property type="entry name" value="AICARFT_IMPCHas"/>
    <property type="match status" value="1"/>
</dbReference>
<evidence type="ECO:0000256" key="8">
    <source>
        <dbReference type="ARBA" id="ARBA00050488"/>
    </source>
</evidence>
<comment type="caution">
    <text evidence="12">The sequence shown here is derived from an EMBL/GenBank/DDBJ whole genome shotgun (WGS) entry which is preliminary data.</text>
</comment>
<dbReference type="Pfam" id="PF02142">
    <property type="entry name" value="MGS"/>
    <property type="match status" value="1"/>
</dbReference>
<evidence type="ECO:0000313" key="13">
    <source>
        <dbReference type="Proteomes" id="UP000675163"/>
    </source>
</evidence>
<dbReference type="PANTHER" id="PTHR11692">
    <property type="entry name" value="BIFUNCTIONAL PURINE BIOSYNTHESIS PROTEIN PURH"/>
    <property type="match status" value="1"/>
</dbReference>
<evidence type="ECO:0000256" key="2">
    <source>
        <dbReference type="ARBA" id="ARBA00004954"/>
    </source>
</evidence>
<dbReference type="AlphaFoldDB" id="A0A940T4L5"/>
<dbReference type="HAMAP" id="MF_00139">
    <property type="entry name" value="PurH"/>
    <property type="match status" value="1"/>
</dbReference>
<dbReference type="Pfam" id="PF01808">
    <property type="entry name" value="AICARFT_IMPCHas"/>
    <property type="match status" value="1"/>
</dbReference>
<evidence type="ECO:0000256" key="10">
    <source>
        <dbReference type="HAMAP-Rule" id="MF_00139"/>
    </source>
</evidence>
<comment type="catalytic activity">
    <reaction evidence="8 10">
        <text>(6R)-10-formyltetrahydrofolate + 5-amino-1-(5-phospho-beta-D-ribosyl)imidazole-4-carboxamide = 5-formamido-1-(5-phospho-D-ribosyl)imidazole-4-carboxamide + (6S)-5,6,7,8-tetrahydrofolate</text>
        <dbReference type="Rhea" id="RHEA:22192"/>
        <dbReference type="ChEBI" id="CHEBI:57453"/>
        <dbReference type="ChEBI" id="CHEBI:58467"/>
        <dbReference type="ChEBI" id="CHEBI:58475"/>
        <dbReference type="ChEBI" id="CHEBI:195366"/>
        <dbReference type="EC" id="2.1.2.3"/>
    </reaction>
</comment>
<dbReference type="InterPro" id="IPR036914">
    <property type="entry name" value="MGS-like_dom_sf"/>
</dbReference>
<dbReference type="Gene3D" id="3.40.50.1380">
    <property type="entry name" value="Methylglyoxal synthase-like domain"/>
    <property type="match status" value="1"/>
</dbReference>
<gene>
    <name evidence="10" type="primary">purH</name>
    <name evidence="12" type="ORF">JOF28_002594</name>
</gene>
<dbReference type="Proteomes" id="UP000675163">
    <property type="component" value="Unassembled WGS sequence"/>
</dbReference>
<dbReference type="FunFam" id="3.40.50.1380:FF:000001">
    <property type="entry name" value="Bifunctional purine biosynthesis protein PurH"/>
    <property type="match status" value="1"/>
</dbReference>
<comment type="domain">
    <text evidence="10">The IMP cyclohydrolase activity resides in the N-terminal region.</text>
</comment>
<dbReference type="Gene3D" id="3.40.140.20">
    <property type="match status" value="2"/>
</dbReference>
<organism evidence="12 13">
    <name type="scientific">Leucobacter exalbidus</name>
    <dbReference type="NCBI Taxonomy" id="662960"/>
    <lineage>
        <taxon>Bacteria</taxon>
        <taxon>Bacillati</taxon>
        <taxon>Actinomycetota</taxon>
        <taxon>Actinomycetes</taxon>
        <taxon>Micrococcales</taxon>
        <taxon>Microbacteriaceae</taxon>
        <taxon>Leucobacter</taxon>
    </lineage>
</organism>
<evidence type="ECO:0000259" key="11">
    <source>
        <dbReference type="PROSITE" id="PS51855"/>
    </source>
</evidence>
<dbReference type="PROSITE" id="PS51855">
    <property type="entry name" value="MGS"/>
    <property type="match status" value="1"/>
</dbReference>
<dbReference type="EC" id="2.1.2.3" evidence="10"/>
<dbReference type="RefSeq" id="WP_209706125.1">
    <property type="nucleotide sequence ID" value="NZ_JAFIDA010000001.1"/>
</dbReference>
<evidence type="ECO:0000256" key="3">
    <source>
        <dbReference type="ARBA" id="ARBA00007667"/>
    </source>
</evidence>
<dbReference type="GO" id="GO:0004643">
    <property type="term" value="F:phosphoribosylaminoimidazolecarboxamide formyltransferase activity"/>
    <property type="evidence" value="ECO:0007669"/>
    <property type="project" value="UniProtKB-UniRule"/>
</dbReference>
<dbReference type="GO" id="GO:0003937">
    <property type="term" value="F:IMP cyclohydrolase activity"/>
    <property type="evidence" value="ECO:0007669"/>
    <property type="project" value="UniProtKB-UniRule"/>
</dbReference>
<dbReference type="SUPFAM" id="SSF53927">
    <property type="entry name" value="Cytidine deaminase-like"/>
    <property type="match status" value="1"/>
</dbReference>
<evidence type="ECO:0000256" key="5">
    <source>
        <dbReference type="ARBA" id="ARBA00022755"/>
    </source>
</evidence>
<evidence type="ECO:0000313" key="12">
    <source>
        <dbReference type="EMBL" id="MBP1327362.1"/>
    </source>
</evidence>
<evidence type="ECO:0000256" key="9">
    <source>
        <dbReference type="ARBA" id="ARBA00050687"/>
    </source>
</evidence>